<name>A0A7J8NPF2_GOSRA</name>
<organism evidence="1 2">
    <name type="scientific">Gossypium raimondii</name>
    <name type="common">Peruvian cotton</name>
    <name type="synonym">Gossypium klotzschianum subsp. raimondii</name>
    <dbReference type="NCBI Taxonomy" id="29730"/>
    <lineage>
        <taxon>Eukaryota</taxon>
        <taxon>Viridiplantae</taxon>
        <taxon>Streptophyta</taxon>
        <taxon>Embryophyta</taxon>
        <taxon>Tracheophyta</taxon>
        <taxon>Spermatophyta</taxon>
        <taxon>Magnoliopsida</taxon>
        <taxon>eudicotyledons</taxon>
        <taxon>Gunneridae</taxon>
        <taxon>Pentapetalae</taxon>
        <taxon>rosids</taxon>
        <taxon>malvids</taxon>
        <taxon>Malvales</taxon>
        <taxon>Malvaceae</taxon>
        <taxon>Malvoideae</taxon>
        <taxon>Gossypium</taxon>
    </lineage>
</organism>
<gene>
    <name evidence="1" type="ORF">Gorai_020947</name>
</gene>
<protein>
    <submittedName>
        <fullName evidence="1">Uncharacterized protein</fullName>
    </submittedName>
</protein>
<proteinExistence type="predicted"/>
<sequence>MKDDTRISNSTIIRRIHHTLKKLE</sequence>
<evidence type="ECO:0000313" key="1">
    <source>
        <dbReference type="EMBL" id="MBA0578672.1"/>
    </source>
</evidence>
<dbReference type="Proteomes" id="UP000593578">
    <property type="component" value="Unassembled WGS sequence"/>
</dbReference>
<comment type="caution">
    <text evidence="1">The sequence shown here is derived from an EMBL/GenBank/DDBJ whole genome shotgun (WGS) entry which is preliminary data.</text>
</comment>
<evidence type="ECO:0000313" key="2">
    <source>
        <dbReference type="Proteomes" id="UP000593578"/>
    </source>
</evidence>
<reference evidence="1 2" key="1">
    <citation type="journal article" date="2019" name="Genome Biol. Evol.">
        <title>Insights into the evolution of the New World diploid cottons (Gossypium, subgenus Houzingenia) based on genome sequencing.</title>
        <authorList>
            <person name="Grover C.E."/>
            <person name="Arick M.A. 2nd"/>
            <person name="Thrash A."/>
            <person name="Conover J.L."/>
            <person name="Sanders W.S."/>
            <person name="Peterson D.G."/>
            <person name="Frelichowski J.E."/>
            <person name="Scheffler J.A."/>
            <person name="Scheffler B.E."/>
            <person name="Wendel J.F."/>
        </authorList>
    </citation>
    <scope>NUCLEOTIDE SEQUENCE [LARGE SCALE GENOMIC DNA]</scope>
    <source>
        <strain evidence="1">8</strain>
        <tissue evidence="1">Leaf</tissue>
    </source>
</reference>
<dbReference type="EMBL" id="JABEZZ010000001">
    <property type="protein sequence ID" value="MBA0578672.1"/>
    <property type="molecule type" value="Genomic_DNA"/>
</dbReference>
<accession>A0A7J8NPF2</accession>
<dbReference type="AlphaFoldDB" id="A0A7J8NPF2"/>